<gene>
    <name evidence="1" type="ORF">SRO942_LOCUS28229</name>
</gene>
<comment type="caution">
    <text evidence="1">The sequence shown here is derived from an EMBL/GenBank/DDBJ whole genome shotgun (WGS) entry which is preliminary data.</text>
</comment>
<feature type="non-terminal residue" evidence="1">
    <location>
        <position position="29"/>
    </location>
</feature>
<evidence type="ECO:0000313" key="2">
    <source>
        <dbReference type="Proteomes" id="UP000681722"/>
    </source>
</evidence>
<sequence>MAACNHCLESQMNLVNEVKLSLTKAIALP</sequence>
<dbReference type="EMBL" id="CAJOBC010030606">
    <property type="protein sequence ID" value="CAF4088349.1"/>
    <property type="molecule type" value="Genomic_DNA"/>
</dbReference>
<organism evidence="1 2">
    <name type="scientific">Didymodactylos carnosus</name>
    <dbReference type="NCBI Taxonomy" id="1234261"/>
    <lineage>
        <taxon>Eukaryota</taxon>
        <taxon>Metazoa</taxon>
        <taxon>Spiralia</taxon>
        <taxon>Gnathifera</taxon>
        <taxon>Rotifera</taxon>
        <taxon>Eurotatoria</taxon>
        <taxon>Bdelloidea</taxon>
        <taxon>Philodinida</taxon>
        <taxon>Philodinidae</taxon>
        <taxon>Didymodactylos</taxon>
    </lineage>
</organism>
<dbReference type="AlphaFoldDB" id="A0A8S2Q9I6"/>
<accession>A0A8S2Q9I6</accession>
<protein>
    <submittedName>
        <fullName evidence="1">Uncharacterized protein</fullName>
    </submittedName>
</protein>
<reference evidence="1" key="1">
    <citation type="submission" date="2021-02" db="EMBL/GenBank/DDBJ databases">
        <authorList>
            <person name="Nowell W R."/>
        </authorList>
    </citation>
    <scope>NUCLEOTIDE SEQUENCE</scope>
</reference>
<proteinExistence type="predicted"/>
<dbReference type="Proteomes" id="UP000681722">
    <property type="component" value="Unassembled WGS sequence"/>
</dbReference>
<name>A0A8S2Q9I6_9BILA</name>
<evidence type="ECO:0000313" key="1">
    <source>
        <dbReference type="EMBL" id="CAF4088349.1"/>
    </source>
</evidence>